<dbReference type="GO" id="GO:0004497">
    <property type="term" value="F:monooxygenase activity"/>
    <property type="evidence" value="ECO:0007669"/>
    <property type="project" value="UniProtKB-KW"/>
</dbReference>
<dbReference type="EMBL" id="LK022848">
    <property type="protein sequence ID" value="CDR13528.1"/>
    <property type="molecule type" value="Genomic_DNA"/>
</dbReference>
<evidence type="ECO:0000256" key="2">
    <source>
        <dbReference type="ARBA" id="ARBA00022617"/>
    </source>
</evidence>
<comment type="similarity">
    <text evidence="1">Belongs to the cytochrome P450 family.</text>
</comment>
<dbReference type="GO" id="GO:0020037">
    <property type="term" value="F:heme binding"/>
    <property type="evidence" value="ECO:0007669"/>
    <property type="project" value="InterPro"/>
</dbReference>
<dbReference type="InterPro" id="IPR001128">
    <property type="entry name" value="Cyt_P450"/>
</dbReference>
<dbReference type="FunFam" id="1.10.630.10:FF:000018">
    <property type="entry name" value="Cytochrome P450 monooxygenase"/>
    <property type="match status" value="1"/>
</dbReference>
<proteinExistence type="inferred from homology"/>
<keyword evidence="2" id="KW-0349">Heme</keyword>
<evidence type="ECO:0000256" key="6">
    <source>
        <dbReference type="ARBA" id="ARBA00023033"/>
    </source>
</evidence>
<dbReference type="InterPro" id="IPR036396">
    <property type="entry name" value="Cyt_P450_sf"/>
</dbReference>
<dbReference type="InterPro" id="IPR002397">
    <property type="entry name" value="Cyt_P450_B"/>
</dbReference>
<organism evidence="7">
    <name type="scientific">Streptomyces iranensis</name>
    <dbReference type="NCBI Taxonomy" id="576784"/>
    <lineage>
        <taxon>Bacteria</taxon>
        <taxon>Bacillati</taxon>
        <taxon>Actinomycetota</taxon>
        <taxon>Actinomycetes</taxon>
        <taxon>Kitasatosporales</taxon>
        <taxon>Streptomycetaceae</taxon>
        <taxon>Streptomyces</taxon>
        <taxon>Streptomyces violaceusniger group</taxon>
    </lineage>
</organism>
<evidence type="ECO:0000256" key="5">
    <source>
        <dbReference type="ARBA" id="ARBA00023004"/>
    </source>
</evidence>
<dbReference type="PANTHER" id="PTHR46696">
    <property type="entry name" value="P450, PUTATIVE (EUROFUNG)-RELATED"/>
    <property type="match status" value="1"/>
</dbReference>
<dbReference type="HOGENOM" id="CLU_033716_1_1_11"/>
<dbReference type="PANTHER" id="PTHR46696:SF1">
    <property type="entry name" value="CYTOCHROME P450 YJIB-RELATED"/>
    <property type="match status" value="1"/>
</dbReference>
<keyword evidence="6" id="KW-0503">Monooxygenase</keyword>
<dbReference type="Gene3D" id="1.10.630.10">
    <property type="entry name" value="Cytochrome P450"/>
    <property type="match status" value="1"/>
</dbReference>
<reference evidence="7" key="1">
    <citation type="submission" date="2014-05" db="EMBL/GenBank/DDBJ databases">
        <authorList>
            <person name="Horn Fabian"/>
        </authorList>
    </citation>
    <scope>NUCLEOTIDE SEQUENCE</scope>
</reference>
<keyword evidence="5" id="KW-0408">Iron</keyword>
<sequence>MSTTDQGETPKACPYPFAEMQRLEIHPEYNRLRDAGELGRVLMPYGGETWLATSWEDVAKVFVDPRFSRSATLGKDVPRVLPAIQDQPVIMLMDPPEHTRLRRLATKALTSRRMEALRPRTQEVADDLIDKMLAKGAPAELMEDFALPLPIIMICELLGVPVEDQTKFRTWSDQMLSNGAYPQEVVMAAGQSLYLYLSELIAERRKQDTNDLLGSLVRARDKDDRLSETELVGFAVTLLIAGYETTANAIGNSVYTLLTHPEKLAELQRDLSLIPKAVDELLRIIPIAKQASWVRMAVEDVELSGTIVKAGEAVAIQTHAANTDPKIYDHPDEIDFHRTSNPHMSLGHGAHHCMGAQLVRVEMQTALGSLISRIPALRFAVPEPQIKFLRGRLVPSIEALPLTW</sequence>
<dbReference type="SUPFAM" id="SSF48264">
    <property type="entry name" value="Cytochrome P450"/>
    <property type="match status" value="1"/>
</dbReference>
<accession>A0A061A6H3</accession>
<evidence type="ECO:0000313" key="7">
    <source>
        <dbReference type="EMBL" id="CDR13528.1"/>
    </source>
</evidence>
<dbReference type="PRINTS" id="PR00385">
    <property type="entry name" value="P450"/>
</dbReference>
<dbReference type="AlphaFoldDB" id="A0A061A6H3"/>
<dbReference type="Pfam" id="PF00067">
    <property type="entry name" value="p450"/>
    <property type="match status" value="1"/>
</dbReference>
<protein>
    <submittedName>
        <fullName evidence="7">Cytochrome P450-like enzyme</fullName>
    </submittedName>
</protein>
<keyword evidence="4" id="KW-0560">Oxidoreductase</keyword>
<gene>
    <name evidence="7" type="ORF">SIRAN8024</name>
</gene>
<evidence type="ECO:0000256" key="1">
    <source>
        <dbReference type="ARBA" id="ARBA00010617"/>
    </source>
</evidence>
<evidence type="ECO:0000256" key="4">
    <source>
        <dbReference type="ARBA" id="ARBA00023002"/>
    </source>
</evidence>
<keyword evidence="3" id="KW-0479">Metal-binding</keyword>
<dbReference type="PRINTS" id="PR00359">
    <property type="entry name" value="BP450"/>
</dbReference>
<evidence type="ECO:0000256" key="3">
    <source>
        <dbReference type="ARBA" id="ARBA00022723"/>
    </source>
</evidence>
<dbReference type="GO" id="GO:0005506">
    <property type="term" value="F:iron ion binding"/>
    <property type="evidence" value="ECO:0007669"/>
    <property type="project" value="InterPro"/>
</dbReference>
<dbReference type="GO" id="GO:0016705">
    <property type="term" value="F:oxidoreductase activity, acting on paired donors, with incorporation or reduction of molecular oxygen"/>
    <property type="evidence" value="ECO:0007669"/>
    <property type="project" value="InterPro"/>
</dbReference>
<dbReference type="CDD" id="cd11031">
    <property type="entry name" value="Cyp158A-like"/>
    <property type="match status" value="1"/>
</dbReference>
<name>A0A061A6H3_9ACTN</name>